<keyword evidence="4" id="KW-0808">Transferase</keyword>
<dbReference type="EC" id="2.7.13.3" evidence="2"/>
<dbReference type="PANTHER" id="PTHR43065">
    <property type="entry name" value="SENSOR HISTIDINE KINASE"/>
    <property type="match status" value="1"/>
</dbReference>
<evidence type="ECO:0000256" key="5">
    <source>
        <dbReference type="ARBA" id="ARBA00022741"/>
    </source>
</evidence>
<dbReference type="GO" id="GO:0000155">
    <property type="term" value="F:phosphorelay sensor kinase activity"/>
    <property type="evidence" value="ECO:0007669"/>
    <property type="project" value="InterPro"/>
</dbReference>
<dbReference type="Pfam" id="PF02518">
    <property type="entry name" value="HATPase_c"/>
    <property type="match status" value="1"/>
</dbReference>
<proteinExistence type="predicted"/>
<reference evidence="11" key="2">
    <citation type="submission" date="2021-08" db="EMBL/GenBank/DDBJ databases">
        <authorList>
            <person name="Dalcin Martins P."/>
        </authorList>
    </citation>
    <scope>NUCLEOTIDE SEQUENCE</scope>
    <source>
        <strain evidence="11">MAG_39</strain>
    </source>
</reference>
<evidence type="ECO:0000256" key="4">
    <source>
        <dbReference type="ARBA" id="ARBA00022679"/>
    </source>
</evidence>
<accession>A0A953M2I3</accession>
<protein>
    <recommendedName>
        <fullName evidence="2">histidine kinase</fullName>
        <ecNumber evidence="2">2.7.13.3</ecNumber>
    </recommendedName>
</protein>
<dbReference type="SMART" id="SM00065">
    <property type="entry name" value="GAF"/>
    <property type="match status" value="1"/>
</dbReference>
<evidence type="ECO:0000313" key="12">
    <source>
        <dbReference type="Proteomes" id="UP000705867"/>
    </source>
</evidence>
<dbReference type="Gene3D" id="1.10.287.130">
    <property type="match status" value="1"/>
</dbReference>
<name>A0A953M2I3_9BACT</name>
<dbReference type="InterPro" id="IPR005467">
    <property type="entry name" value="His_kinase_dom"/>
</dbReference>
<dbReference type="GO" id="GO:0005524">
    <property type="term" value="F:ATP binding"/>
    <property type="evidence" value="ECO:0007669"/>
    <property type="project" value="UniProtKB-KW"/>
</dbReference>
<evidence type="ECO:0000256" key="9">
    <source>
        <dbReference type="SAM" id="Phobius"/>
    </source>
</evidence>
<feature type="domain" description="Histidine kinase" evidence="10">
    <location>
        <begin position="597"/>
        <end position="808"/>
    </location>
</feature>
<dbReference type="SUPFAM" id="SSF47384">
    <property type="entry name" value="Homodimeric domain of signal transducing histidine kinase"/>
    <property type="match status" value="1"/>
</dbReference>
<evidence type="ECO:0000256" key="1">
    <source>
        <dbReference type="ARBA" id="ARBA00000085"/>
    </source>
</evidence>
<organism evidence="11 12">
    <name type="scientific">Candidatus Nitrobium versatile</name>
    <dbReference type="NCBI Taxonomy" id="2884831"/>
    <lineage>
        <taxon>Bacteria</taxon>
        <taxon>Pseudomonadati</taxon>
        <taxon>Nitrospirota</taxon>
        <taxon>Nitrospiria</taxon>
        <taxon>Nitrospirales</taxon>
        <taxon>Nitrospiraceae</taxon>
        <taxon>Candidatus Nitrobium</taxon>
    </lineage>
</organism>
<dbReference type="InterPro" id="IPR036097">
    <property type="entry name" value="HisK_dim/P_sf"/>
</dbReference>
<dbReference type="SUPFAM" id="SSF55781">
    <property type="entry name" value="GAF domain-like"/>
    <property type="match status" value="1"/>
</dbReference>
<evidence type="ECO:0000256" key="6">
    <source>
        <dbReference type="ARBA" id="ARBA00022777"/>
    </source>
</evidence>
<evidence type="ECO:0000259" key="10">
    <source>
        <dbReference type="PROSITE" id="PS50109"/>
    </source>
</evidence>
<dbReference type="SMART" id="SM00387">
    <property type="entry name" value="HATPase_c"/>
    <property type="match status" value="1"/>
</dbReference>
<dbReference type="InterPro" id="IPR036890">
    <property type="entry name" value="HATPase_C_sf"/>
</dbReference>
<dbReference type="AlphaFoldDB" id="A0A953M2I3"/>
<gene>
    <name evidence="11" type="ORF">K8I29_16325</name>
</gene>
<dbReference type="InterPro" id="IPR003594">
    <property type="entry name" value="HATPase_dom"/>
</dbReference>
<comment type="catalytic activity">
    <reaction evidence="1">
        <text>ATP + protein L-histidine = ADP + protein N-phospho-L-histidine.</text>
        <dbReference type="EC" id="2.7.13.3"/>
    </reaction>
</comment>
<reference evidence="11" key="1">
    <citation type="journal article" date="2021" name="bioRxiv">
        <title>Unraveling nitrogen, sulfur and carbon metabolic pathways and microbial community transcriptional responses to substrate deprivation and toxicity stresses in a bioreactor mimicking anoxic brackish coastal sediment conditions.</title>
        <authorList>
            <person name="Martins P.D."/>
            <person name="Echeveste M.J."/>
            <person name="Arshad A."/>
            <person name="Kurth J."/>
            <person name="Ouboter H."/>
            <person name="Jetten M.S.M."/>
            <person name="Welte C.U."/>
        </authorList>
    </citation>
    <scope>NUCLEOTIDE SEQUENCE</scope>
    <source>
        <strain evidence="11">MAG_39</strain>
    </source>
</reference>
<dbReference type="PRINTS" id="PR00344">
    <property type="entry name" value="BCTRLSENSOR"/>
</dbReference>
<keyword evidence="8" id="KW-0902">Two-component regulatory system</keyword>
<evidence type="ECO:0000256" key="7">
    <source>
        <dbReference type="ARBA" id="ARBA00022840"/>
    </source>
</evidence>
<evidence type="ECO:0000256" key="8">
    <source>
        <dbReference type="ARBA" id="ARBA00023012"/>
    </source>
</evidence>
<sequence length="808" mass="92307">MKKDLRRYLGPAGLLFFFLLPFTVLIYLQLHEINRWIDFTGKERLGIRYVGSLRGILDDLQKHRGMASAFLTDGVSFKEDLFIKQQQIEKDIKEMGAMDREIGHRLGTSARWILIKNKWAGLKEKMPEMRPAESTAAHTTLITDVIDMISYVGESSNLILDSEPVMYYLIDSIIDRLPQASERLGLTRAAGVSAAVHSSLSPPDRAQLIMHSGLIRSSMEAVEHNIQLAIQKRPSLAAQLEPYARDSGEAVHFFLSLLDEKLINAGSVTIRPEEYFSTGTNALKECFRLYDAVSVSLDRQLEIRSGKLVRQRNLVIAFAAATCGIFLFIFISFTRTLAKRTHAEKTLHFQVEFEKCIADTARKLINVEPDEIDAMMTHALRRIGEFDCVDRSYLFLIFSDGTMDNVYEWCAEEIESRIERLKGLPFDSFPVLLPLKHFETIHVPRIEDLPPGTAGDRESFPFHGVRSFIIVPLVSHGTLAGFLGFDSIRKERKWEERDITLLKIAGEIFTNVVERKRMEEELQEKAAELLYKSEYLEKSIGDLARSDEELKHNQFLLEELNRTLEQKVIEAVSESRAKNHLMLLQSRQAAMGEMIGNIAHQWRQPLNTLGLLIQDLRHAYRHGELNREYLDRSVDEGMQVIRLMSQTIDDFRNFFRPNKEREPFSLKETVLRSLSFVEASFRSNSIHVELVVRDEVEITGYPNEYAQVVLNILNNAKDILLERKIGNPRVTITLFREDGRSVVTIADNAGGIEKEIMGKIFNPYFTTKEQGKGTGIGLYMSKNIIEKNMEGKLSVRNTPEGAEFRIEV</sequence>
<dbReference type="Pfam" id="PF01590">
    <property type="entry name" value="GAF"/>
    <property type="match status" value="1"/>
</dbReference>
<evidence type="ECO:0000256" key="2">
    <source>
        <dbReference type="ARBA" id="ARBA00012438"/>
    </source>
</evidence>
<dbReference type="InterPro" id="IPR003018">
    <property type="entry name" value="GAF"/>
</dbReference>
<keyword evidence="9" id="KW-1133">Transmembrane helix</keyword>
<dbReference type="Proteomes" id="UP000705867">
    <property type="component" value="Unassembled WGS sequence"/>
</dbReference>
<dbReference type="InterPro" id="IPR004358">
    <property type="entry name" value="Sig_transdc_His_kin-like_C"/>
</dbReference>
<feature type="transmembrane region" description="Helical" evidence="9">
    <location>
        <begin position="12"/>
        <end position="30"/>
    </location>
</feature>
<dbReference type="CDD" id="cd00082">
    <property type="entry name" value="HisKA"/>
    <property type="match status" value="1"/>
</dbReference>
<feature type="transmembrane region" description="Helical" evidence="9">
    <location>
        <begin position="314"/>
        <end position="333"/>
    </location>
</feature>
<keyword evidence="3" id="KW-0597">Phosphoprotein</keyword>
<comment type="caution">
    <text evidence="11">The sequence shown here is derived from an EMBL/GenBank/DDBJ whole genome shotgun (WGS) entry which is preliminary data.</text>
</comment>
<dbReference type="Gene3D" id="3.30.450.40">
    <property type="match status" value="1"/>
</dbReference>
<keyword evidence="5" id="KW-0547">Nucleotide-binding</keyword>
<keyword evidence="6" id="KW-0418">Kinase</keyword>
<dbReference type="InterPro" id="IPR003661">
    <property type="entry name" value="HisK_dim/P_dom"/>
</dbReference>
<dbReference type="InterPro" id="IPR029016">
    <property type="entry name" value="GAF-like_dom_sf"/>
</dbReference>
<dbReference type="EMBL" id="JAIOIV010000127">
    <property type="protein sequence ID" value="MBZ0157763.1"/>
    <property type="molecule type" value="Genomic_DNA"/>
</dbReference>
<dbReference type="PROSITE" id="PS50109">
    <property type="entry name" value="HIS_KIN"/>
    <property type="match status" value="1"/>
</dbReference>
<keyword evidence="9" id="KW-0472">Membrane</keyword>
<dbReference type="Gene3D" id="3.30.565.10">
    <property type="entry name" value="Histidine kinase-like ATPase, C-terminal domain"/>
    <property type="match status" value="1"/>
</dbReference>
<keyword evidence="9" id="KW-0812">Transmembrane</keyword>
<evidence type="ECO:0000313" key="11">
    <source>
        <dbReference type="EMBL" id="MBZ0157763.1"/>
    </source>
</evidence>
<keyword evidence="7" id="KW-0067">ATP-binding</keyword>
<evidence type="ECO:0000256" key="3">
    <source>
        <dbReference type="ARBA" id="ARBA00022553"/>
    </source>
</evidence>
<dbReference type="SUPFAM" id="SSF55874">
    <property type="entry name" value="ATPase domain of HSP90 chaperone/DNA topoisomerase II/histidine kinase"/>
    <property type="match status" value="1"/>
</dbReference>
<dbReference type="PANTHER" id="PTHR43065:SF10">
    <property type="entry name" value="PEROXIDE STRESS-ACTIVATED HISTIDINE KINASE MAK3"/>
    <property type="match status" value="1"/>
</dbReference>